<dbReference type="InterPro" id="IPR013936">
    <property type="entry name" value="CRT-like"/>
</dbReference>
<feature type="compositionally biased region" description="Gly residues" evidence="7">
    <location>
        <begin position="384"/>
        <end position="393"/>
    </location>
</feature>
<dbReference type="OrthoDB" id="416555at2759"/>
<feature type="transmembrane region" description="Helical" evidence="8">
    <location>
        <begin position="295"/>
        <end position="317"/>
    </location>
</feature>
<feature type="transmembrane region" description="Helical" evidence="8">
    <location>
        <begin position="329"/>
        <end position="346"/>
    </location>
</feature>
<evidence type="ECO:0000256" key="3">
    <source>
        <dbReference type="ARBA" id="ARBA00022448"/>
    </source>
</evidence>
<dbReference type="PANTHER" id="PTHR31326">
    <property type="entry name" value="PROTEIN CLT2, CHLOROPLASTIC"/>
    <property type="match status" value="1"/>
</dbReference>
<comment type="subcellular location">
    <subcellularLocation>
        <location evidence="1">Membrane</location>
        <topology evidence="1">Multi-pass membrane protein</topology>
    </subcellularLocation>
</comment>
<organism evidence="9 10">
    <name type="scientific">Eimeria acervulina</name>
    <name type="common">Coccidian parasite</name>
    <dbReference type="NCBI Taxonomy" id="5801"/>
    <lineage>
        <taxon>Eukaryota</taxon>
        <taxon>Sar</taxon>
        <taxon>Alveolata</taxon>
        <taxon>Apicomplexa</taxon>
        <taxon>Conoidasida</taxon>
        <taxon>Coccidia</taxon>
        <taxon>Eucoccidiorida</taxon>
        <taxon>Eimeriorina</taxon>
        <taxon>Eimeriidae</taxon>
        <taxon>Eimeria</taxon>
    </lineage>
</organism>
<dbReference type="AlphaFoldDB" id="U6GJ76"/>
<feature type="region of interest" description="Disordered" evidence="7">
    <location>
        <begin position="1"/>
        <end position="131"/>
    </location>
</feature>
<evidence type="ECO:0000313" key="10">
    <source>
        <dbReference type="Proteomes" id="UP000018050"/>
    </source>
</evidence>
<proteinExistence type="inferred from homology"/>
<evidence type="ECO:0000256" key="2">
    <source>
        <dbReference type="ARBA" id="ARBA00006690"/>
    </source>
</evidence>
<gene>
    <name evidence="9" type="ORF">EAH_00050420</name>
</gene>
<reference evidence="9" key="2">
    <citation type="submission" date="2013-10" db="EMBL/GenBank/DDBJ databases">
        <authorList>
            <person name="Aslett M."/>
        </authorList>
    </citation>
    <scope>NUCLEOTIDE SEQUENCE [LARGE SCALE GENOMIC DNA]</scope>
    <source>
        <strain evidence="9">Houghton</strain>
    </source>
</reference>
<evidence type="ECO:0008006" key="11">
    <source>
        <dbReference type="Google" id="ProtNLM"/>
    </source>
</evidence>
<comment type="similarity">
    <text evidence="2">Belongs to the CRT-like transporter family.</text>
</comment>
<dbReference type="GeneID" id="25273112"/>
<evidence type="ECO:0000256" key="4">
    <source>
        <dbReference type="ARBA" id="ARBA00022692"/>
    </source>
</evidence>
<dbReference type="GO" id="GO:0016020">
    <property type="term" value="C:membrane"/>
    <property type="evidence" value="ECO:0007669"/>
    <property type="project" value="UniProtKB-SubCell"/>
</dbReference>
<dbReference type="EMBL" id="HG671176">
    <property type="protein sequence ID" value="CDI80296.1"/>
    <property type="molecule type" value="Genomic_DNA"/>
</dbReference>
<keyword evidence="6 8" id="KW-0472">Membrane</keyword>
<evidence type="ECO:0000313" key="9">
    <source>
        <dbReference type="EMBL" id="CDI80296.1"/>
    </source>
</evidence>
<dbReference type="OMA" id="SCQGAWV"/>
<dbReference type="RefSeq" id="XP_013249727.1">
    <property type="nucleotide sequence ID" value="XM_013394273.1"/>
</dbReference>
<name>U6GJ76_EIMAC</name>
<accession>U6GJ76</accession>
<evidence type="ECO:0000256" key="5">
    <source>
        <dbReference type="ARBA" id="ARBA00022989"/>
    </source>
</evidence>
<evidence type="ECO:0000256" key="7">
    <source>
        <dbReference type="SAM" id="MobiDB-lite"/>
    </source>
</evidence>
<protein>
    <recommendedName>
        <fullName evidence="11">Transmembrane protein</fullName>
    </recommendedName>
</protein>
<feature type="compositionally biased region" description="Pro residues" evidence="7">
    <location>
        <begin position="1"/>
        <end position="11"/>
    </location>
</feature>
<feature type="compositionally biased region" description="Low complexity" evidence="7">
    <location>
        <begin position="12"/>
        <end position="28"/>
    </location>
</feature>
<keyword evidence="5 8" id="KW-1133">Transmembrane helix</keyword>
<evidence type="ECO:0000256" key="8">
    <source>
        <dbReference type="SAM" id="Phobius"/>
    </source>
</evidence>
<evidence type="ECO:0000256" key="6">
    <source>
        <dbReference type="ARBA" id="ARBA00023136"/>
    </source>
</evidence>
<feature type="region of interest" description="Disordered" evidence="7">
    <location>
        <begin position="353"/>
        <end position="399"/>
    </location>
</feature>
<keyword evidence="10" id="KW-1185">Reference proteome</keyword>
<dbReference type="Proteomes" id="UP000018050">
    <property type="component" value="Unassembled WGS sequence"/>
</dbReference>
<sequence>MVSPSGGPPKGPSTSPQGPHQGSSSGRGAPNPDVVRGASPSISTTDDSSRRDCSPSWAPPPYPSSQMGGPRGPPWGPQGKPAAARSHKGGAPLHSAVSVEGVGPHISSRRPVEGSLSLRGPRGAPHRSTGFSSAAAAAASAAAADSEVYVHLTDGESASSADEGEEMRVRAGSSNEWSCSNATAQQAHDEEVLSFPKKNFALMGCLDGVCGIMAVVGGVHTSEVVPLNELWRRLVDGGRCLLGVNIIVPPVCGPDMGLACDSCQGAWVEVAVYIIFNLIYNVCSMLVLKHCGATVLFLIMTVRLPLTSMAFYSKLIVGDSAVPAKPTDFFGLLVLLVGLLAFRLGGHKTACFSDEEMPTPRGRRRQRQPEVYTPPNPQPDAPEEGGGPGGLFVGGPRRR</sequence>
<keyword evidence="4 8" id="KW-0812">Transmembrane</keyword>
<evidence type="ECO:0000256" key="1">
    <source>
        <dbReference type="ARBA" id="ARBA00004141"/>
    </source>
</evidence>
<feature type="transmembrane region" description="Helical" evidence="8">
    <location>
        <begin position="270"/>
        <end position="288"/>
    </location>
</feature>
<dbReference type="PANTHER" id="PTHR31326:SF1">
    <property type="entry name" value="PROTEIN CLT2, CHLOROPLASTIC"/>
    <property type="match status" value="1"/>
</dbReference>
<keyword evidence="3" id="KW-0813">Transport</keyword>
<dbReference type="VEuPathDB" id="ToxoDB:EAH_00050420"/>
<dbReference type="Pfam" id="PF08627">
    <property type="entry name" value="CRT-like"/>
    <property type="match status" value="1"/>
</dbReference>
<reference evidence="9" key="1">
    <citation type="submission" date="2013-10" db="EMBL/GenBank/DDBJ databases">
        <title>Genomic analysis of the causative agents of coccidiosis in chickens.</title>
        <authorList>
            <person name="Reid A.J."/>
            <person name="Blake D."/>
            <person name="Billington K."/>
            <person name="Browne H."/>
            <person name="Dunn M."/>
            <person name="Hung S."/>
            <person name="Kawahara F."/>
            <person name="Miranda-Saavedra D."/>
            <person name="Mourier T."/>
            <person name="Nagra H."/>
            <person name="Otto T.D."/>
            <person name="Rawlings N."/>
            <person name="Sanchez A."/>
            <person name="Sanders M."/>
            <person name="Subramaniam C."/>
            <person name="Tay Y."/>
            <person name="Dear P."/>
            <person name="Doerig C."/>
            <person name="Gruber A."/>
            <person name="Parkinson J."/>
            <person name="Shirley M."/>
            <person name="Wan K.L."/>
            <person name="Berriman M."/>
            <person name="Tomley F."/>
            <person name="Pain A."/>
        </authorList>
    </citation>
    <scope>NUCLEOTIDE SEQUENCE [LARGE SCALE GENOMIC DNA]</scope>
    <source>
        <strain evidence="9">Houghton</strain>
    </source>
</reference>